<proteinExistence type="predicted"/>
<dbReference type="InterPro" id="IPR053946">
    <property type="entry name" value="YscD_ppl_3rd"/>
</dbReference>
<evidence type="ECO:0000259" key="1">
    <source>
        <dbReference type="Pfam" id="PF21934"/>
    </source>
</evidence>
<evidence type="ECO:0000313" key="3">
    <source>
        <dbReference type="Proteomes" id="UP001371218"/>
    </source>
</evidence>
<dbReference type="RefSeq" id="WP_341424332.1">
    <property type="nucleotide sequence ID" value="NZ_JBBUTG010000002.1"/>
</dbReference>
<comment type="caution">
    <text evidence="2">The sequence shown here is derived from an EMBL/GenBank/DDBJ whole genome shotgun (WGS) entry which is preliminary data.</text>
</comment>
<dbReference type="Pfam" id="PF21934">
    <property type="entry name" value="Yop-YscD_ppl_3rd"/>
    <property type="match status" value="1"/>
</dbReference>
<feature type="domain" description="YscD-like Bon-like" evidence="1">
    <location>
        <begin position="255"/>
        <end position="312"/>
    </location>
</feature>
<evidence type="ECO:0000313" key="2">
    <source>
        <dbReference type="EMBL" id="MEK8029970.1"/>
    </source>
</evidence>
<dbReference type="EMBL" id="JBBUTG010000002">
    <property type="protein sequence ID" value="MEK8029970.1"/>
    <property type="molecule type" value="Genomic_DNA"/>
</dbReference>
<protein>
    <submittedName>
        <fullName evidence="2">EscD/YscD/HrpQ family type III secretion system periplasmic domain-containing protein</fullName>
    </submittedName>
</protein>
<sequence length="375" mass="39510">MTLELRILSGMHRGVCLPIDDETPLTLGGQDDCDVMLVDPALQDQSWTILVHGDAWSGGPTDAEAAPQRRAIGAVLDVSGVRVLVCAADAAWNFDLPDAGGSAGVSGDDLPDIHSLRSELPRDMPQVGAPLAAADAAKPGARPPIDPTTLKNCTYVTHDASRGRLLRRAALGAVIAGAAGVALSNARTSSSEVSEVDQRIKAALAASETSARWAAPVLAGQAASAAALSSATAVDPAASGAAGRAVSDLDELRLLLQQRLEAADLFRRLDINTSGSPWVLSGDLNAEDEQRLARVVAQFTRDYKPRVEIQAKVLSAEELLPFDIKQLMSGQMASVVTTDDVRLFPGDTHRGYTLAKIDGRRITFVGGKRTIEVVW</sequence>
<dbReference type="Proteomes" id="UP001371218">
    <property type="component" value="Unassembled WGS sequence"/>
</dbReference>
<reference evidence="2 3" key="1">
    <citation type="submission" date="2024-04" db="EMBL/GenBank/DDBJ databases">
        <title>Novel species of the genus Ideonella isolated from streams.</title>
        <authorList>
            <person name="Lu H."/>
        </authorList>
    </citation>
    <scope>NUCLEOTIDE SEQUENCE [LARGE SCALE GENOMIC DNA]</scope>
    <source>
        <strain evidence="2 3">DXS29W</strain>
    </source>
</reference>
<name>A0ABU9BM07_9BURK</name>
<accession>A0ABU9BM07</accession>
<keyword evidence="3" id="KW-1185">Reference proteome</keyword>
<gene>
    <name evidence="2" type="ORF">AACH06_03970</name>
</gene>
<organism evidence="2 3">
    <name type="scientific">Ideonella lacteola</name>
    <dbReference type="NCBI Taxonomy" id="2984193"/>
    <lineage>
        <taxon>Bacteria</taxon>
        <taxon>Pseudomonadati</taxon>
        <taxon>Pseudomonadota</taxon>
        <taxon>Betaproteobacteria</taxon>
        <taxon>Burkholderiales</taxon>
        <taxon>Sphaerotilaceae</taxon>
        <taxon>Ideonella</taxon>
    </lineage>
</organism>